<evidence type="ECO:0000259" key="9">
    <source>
        <dbReference type="PROSITE" id="PS50097"/>
    </source>
</evidence>
<feature type="region of interest" description="Disordered" evidence="8">
    <location>
        <begin position="146"/>
        <end position="168"/>
    </location>
</feature>
<dbReference type="GO" id="GO:0003006">
    <property type="term" value="P:developmental process involved in reproduction"/>
    <property type="evidence" value="ECO:0007669"/>
    <property type="project" value="UniProtKB-ARBA"/>
</dbReference>
<reference evidence="11 12" key="1">
    <citation type="submission" date="2024-05" db="EMBL/GenBank/DDBJ databases">
        <title>Culex pipiens pipiens assembly and annotation.</title>
        <authorList>
            <person name="Alout H."/>
            <person name="Durand T."/>
        </authorList>
    </citation>
    <scope>NUCLEOTIDE SEQUENCE [LARGE SCALE GENOMIC DNA]</scope>
    <source>
        <strain evidence="11">HA-2024</strain>
        <tissue evidence="11">Whole body</tissue>
    </source>
</reference>
<feature type="compositionally biased region" description="Low complexity" evidence="8">
    <location>
        <begin position="815"/>
        <end position="829"/>
    </location>
</feature>
<feature type="region of interest" description="Disordered" evidence="8">
    <location>
        <begin position="783"/>
        <end position="830"/>
    </location>
</feature>
<dbReference type="GO" id="GO:0045893">
    <property type="term" value="P:positive regulation of DNA-templated transcription"/>
    <property type="evidence" value="ECO:0007669"/>
    <property type="project" value="UniProtKB-ARBA"/>
</dbReference>
<keyword evidence="2" id="KW-0479">Metal-binding</keyword>
<dbReference type="GO" id="GO:0005694">
    <property type="term" value="C:chromosome"/>
    <property type="evidence" value="ECO:0007669"/>
    <property type="project" value="UniProtKB-ARBA"/>
</dbReference>
<evidence type="ECO:0000256" key="4">
    <source>
        <dbReference type="ARBA" id="ARBA00022771"/>
    </source>
</evidence>
<dbReference type="InterPro" id="IPR051095">
    <property type="entry name" value="Dros_DevTransReg"/>
</dbReference>
<dbReference type="AlphaFoldDB" id="A0ABD1D874"/>
<dbReference type="InterPro" id="IPR013087">
    <property type="entry name" value="Znf_C2H2_type"/>
</dbReference>
<comment type="caution">
    <text evidence="11">The sequence shown here is derived from an EMBL/GenBank/DDBJ whole genome shotgun (WGS) entry which is preliminary data.</text>
</comment>
<comment type="subcellular location">
    <subcellularLocation>
        <location evidence="1">Nucleus</location>
    </subcellularLocation>
</comment>
<dbReference type="GO" id="GO:0048666">
    <property type="term" value="P:neuron development"/>
    <property type="evidence" value="ECO:0007669"/>
    <property type="project" value="UniProtKB-ARBA"/>
</dbReference>
<evidence type="ECO:0000256" key="8">
    <source>
        <dbReference type="SAM" id="MobiDB-lite"/>
    </source>
</evidence>
<dbReference type="PROSITE" id="PS50097">
    <property type="entry name" value="BTB"/>
    <property type="match status" value="1"/>
</dbReference>
<keyword evidence="12" id="KW-1185">Reference proteome</keyword>
<feature type="region of interest" description="Disordered" evidence="8">
    <location>
        <begin position="618"/>
        <end position="649"/>
    </location>
</feature>
<dbReference type="SUPFAM" id="SSF54695">
    <property type="entry name" value="POZ domain"/>
    <property type="match status" value="1"/>
</dbReference>
<dbReference type="GO" id="GO:0043565">
    <property type="term" value="F:sequence-specific DNA binding"/>
    <property type="evidence" value="ECO:0007669"/>
    <property type="project" value="UniProtKB-ARBA"/>
</dbReference>
<dbReference type="PANTHER" id="PTHR23110">
    <property type="entry name" value="BTB DOMAIN TRANSCRIPTION FACTOR"/>
    <property type="match status" value="1"/>
</dbReference>
<dbReference type="Pfam" id="PF00651">
    <property type="entry name" value="BTB"/>
    <property type="match status" value="1"/>
</dbReference>
<dbReference type="InterPro" id="IPR036236">
    <property type="entry name" value="Znf_C2H2_sf"/>
</dbReference>
<dbReference type="FunFam" id="3.30.160.60:FF:001732">
    <property type="entry name" value="Zgc:162936"/>
    <property type="match status" value="1"/>
</dbReference>
<dbReference type="SUPFAM" id="SSF57667">
    <property type="entry name" value="beta-beta-alpha zinc fingers"/>
    <property type="match status" value="1"/>
</dbReference>
<evidence type="ECO:0000256" key="3">
    <source>
        <dbReference type="ARBA" id="ARBA00022737"/>
    </source>
</evidence>
<feature type="compositionally biased region" description="Polar residues" evidence="8">
    <location>
        <begin position="626"/>
        <end position="637"/>
    </location>
</feature>
<evidence type="ECO:0000259" key="10">
    <source>
        <dbReference type="PROSITE" id="PS50157"/>
    </source>
</evidence>
<dbReference type="InterPro" id="IPR011333">
    <property type="entry name" value="SKP1/BTB/POZ_sf"/>
</dbReference>
<dbReference type="Gene3D" id="3.30.160.60">
    <property type="entry name" value="Classic Zinc Finger"/>
    <property type="match status" value="3"/>
</dbReference>
<keyword evidence="4 7" id="KW-0863">Zinc-finger</keyword>
<dbReference type="Gene3D" id="3.30.710.10">
    <property type="entry name" value="Potassium Channel Kv1.1, Chain A"/>
    <property type="match status" value="1"/>
</dbReference>
<feature type="domain" description="C2H2-type" evidence="10">
    <location>
        <begin position="831"/>
        <end position="858"/>
    </location>
</feature>
<organism evidence="11 12">
    <name type="scientific">Culex pipiens pipiens</name>
    <name type="common">Northern house mosquito</name>
    <dbReference type="NCBI Taxonomy" id="38569"/>
    <lineage>
        <taxon>Eukaryota</taxon>
        <taxon>Metazoa</taxon>
        <taxon>Ecdysozoa</taxon>
        <taxon>Arthropoda</taxon>
        <taxon>Hexapoda</taxon>
        <taxon>Insecta</taxon>
        <taxon>Pterygota</taxon>
        <taxon>Neoptera</taxon>
        <taxon>Endopterygota</taxon>
        <taxon>Diptera</taxon>
        <taxon>Nematocera</taxon>
        <taxon>Culicoidea</taxon>
        <taxon>Culicidae</taxon>
        <taxon>Culicinae</taxon>
        <taxon>Culicini</taxon>
        <taxon>Culex</taxon>
        <taxon>Culex</taxon>
    </lineage>
</organism>
<dbReference type="Pfam" id="PF00096">
    <property type="entry name" value="zf-C2H2"/>
    <property type="match status" value="1"/>
</dbReference>
<dbReference type="GO" id="GO:0005634">
    <property type="term" value="C:nucleus"/>
    <property type="evidence" value="ECO:0007669"/>
    <property type="project" value="UniProtKB-SubCell"/>
</dbReference>
<evidence type="ECO:0000256" key="1">
    <source>
        <dbReference type="ARBA" id="ARBA00004123"/>
    </source>
</evidence>
<evidence type="ECO:0000256" key="2">
    <source>
        <dbReference type="ARBA" id="ARBA00022723"/>
    </source>
</evidence>
<feature type="domain" description="BTB" evidence="9">
    <location>
        <begin position="406"/>
        <end position="479"/>
    </location>
</feature>
<evidence type="ECO:0000256" key="5">
    <source>
        <dbReference type="ARBA" id="ARBA00022833"/>
    </source>
</evidence>
<dbReference type="GO" id="GO:0008270">
    <property type="term" value="F:zinc ion binding"/>
    <property type="evidence" value="ECO:0007669"/>
    <property type="project" value="UniProtKB-KW"/>
</dbReference>
<dbReference type="InterPro" id="IPR000210">
    <property type="entry name" value="BTB/POZ_dom"/>
</dbReference>
<dbReference type="PANTHER" id="PTHR23110:SF93">
    <property type="entry name" value="ZINC FINGER AND BTB DOMAIN-CONTAINING PROTEIN 14-LIKE PROTEIN"/>
    <property type="match status" value="1"/>
</dbReference>
<keyword evidence="6" id="KW-0539">Nucleus</keyword>
<dbReference type="Proteomes" id="UP001562425">
    <property type="component" value="Unassembled WGS sequence"/>
</dbReference>
<feature type="region of interest" description="Disordered" evidence="8">
    <location>
        <begin position="531"/>
        <end position="551"/>
    </location>
</feature>
<dbReference type="Pfam" id="PF13912">
    <property type="entry name" value="zf-C2H2_6"/>
    <property type="match status" value="1"/>
</dbReference>
<dbReference type="SMART" id="SM00225">
    <property type="entry name" value="BTB"/>
    <property type="match status" value="1"/>
</dbReference>
<dbReference type="GO" id="GO:0048513">
    <property type="term" value="P:animal organ development"/>
    <property type="evidence" value="ECO:0007669"/>
    <property type="project" value="UniProtKB-ARBA"/>
</dbReference>
<protein>
    <submittedName>
        <fullName evidence="11">Uncharacterized protein</fullName>
    </submittedName>
</protein>
<gene>
    <name evidence="11" type="ORF">pipiens_011094</name>
</gene>
<dbReference type="PROSITE" id="PS50157">
    <property type="entry name" value="ZINC_FINGER_C2H2_2"/>
    <property type="match status" value="3"/>
</dbReference>
<feature type="domain" description="C2H2-type" evidence="10">
    <location>
        <begin position="859"/>
        <end position="887"/>
    </location>
</feature>
<name>A0ABD1D874_CULPP</name>
<evidence type="ECO:0000313" key="12">
    <source>
        <dbReference type="Proteomes" id="UP001562425"/>
    </source>
</evidence>
<dbReference type="SMART" id="SM00355">
    <property type="entry name" value="ZnF_C2H2"/>
    <property type="match status" value="4"/>
</dbReference>
<proteinExistence type="predicted"/>
<evidence type="ECO:0000256" key="7">
    <source>
        <dbReference type="PROSITE-ProRule" id="PRU00042"/>
    </source>
</evidence>
<evidence type="ECO:0000256" key="6">
    <source>
        <dbReference type="ARBA" id="ARBA00023242"/>
    </source>
</evidence>
<accession>A0ABD1D874</accession>
<dbReference type="PROSITE" id="PS00028">
    <property type="entry name" value="ZINC_FINGER_C2H2_1"/>
    <property type="match status" value="4"/>
</dbReference>
<keyword evidence="3" id="KW-0677">Repeat</keyword>
<sequence>MMNLGQSTYHCSICLVRENPVETLSGTMIAKVIERGRPTPPLPLLAKECRYKGKVFTRRFKSENYMRYNWLSGCELENKLFCWPCFVFSSDPSDTWGYKGFDGLSNFSNSVKTHMNQELHLLNVEKYNCYAPKEKAILVTPDTAGHHLGNRRSKESQQKIVKSGRPTNQMPNLHARCQNSMNLNVYNWMTGCDKNQRLYCWPCLLFNTIDYDTWGKRGFAEFHKLSHATLEHTKDVSHQAKSKTLKLWMETSSDISDEESEAEESLECIPELDFLDSNLPGEEEELDIKPNVEALNASSQQAVTAILDLCDPAGVKEIEVQRCSPILVRDNSPEPDINCKFTATESRSETSVVTSNEFEIAKIYRESCDMSQPSAAGAEKYQLKWHSHQQNLNSSISCLYRNDRYADVTLITCNNEENFTIPAHKLVLGTSSTYFANIFDKNITPPHAMTYIVLPPELTRRAIQTLIQYMYTGESTVSADILNEVLRGGEILKIRGLWRNQGAGGSSDGAAAAEQLVQKNLVGRHRTERVSVDRVPLQEPRLAQNPMHDSPVIVTNSVKSYGISQNAQMPASSSTPVINVKKDVAIDPGERCSRSDGQHEGHSSGVKRSLLQSVNQENNHQDLRQHSTPKASPSRTALGSAENVPAGSSMPEALNFLNVKEEPVEWSDVNADEIQLGRKDLSMVKVEMKESGSAADDCGSQDQEQIYSPLTCELCSETFTVPAEWVRHIESHTDPPHTVAKRRRRVEDNDDADITAALKCDLCAMYFVTPAEWVRHVQSTHTETELAMSNNSSTTSTSRRSTKPVVPSEQHPMVSTSAATTSTQQQQSQEKACPICNKSFPSYASMIIHKRTHTGERPFYCDICNKGFNVKSNLLRHMRTLHNQQGSQSPGGDPDSHGSD</sequence>
<feature type="compositionally biased region" description="Low complexity" evidence="8">
    <location>
        <begin position="789"/>
        <end position="799"/>
    </location>
</feature>
<dbReference type="EMBL" id="JBEHCU010007055">
    <property type="protein sequence ID" value="KAL1395644.1"/>
    <property type="molecule type" value="Genomic_DNA"/>
</dbReference>
<feature type="domain" description="C2H2-type" evidence="10">
    <location>
        <begin position="710"/>
        <end position="737"/>
    </location>
</feature>
<keyword evidence="5" id="KW-0862">Zinc</keyword>
<evidence type="ECO:0000313" key="11">
    <source>
        <dbReference type="EMBL" id="KAL1395644.1"/>
    </source>
</evidence>